<dbReference type="GO" id="GO:0016301">
    <property type="term" value="F:kinase activity"/>
    <property type="evidence" value="ECO:0007669"/>
    <property type="project" value="UniProtKB-KW"/>
</dbReference>
<dbReference type="AlphaFoldDB" id="A0A0G0AQJ2"/>
<keyword evidence="2 4" id="KW-0418">Kinase</keyword>
<dbReference type="PANTHER" id="PTHR10584">
    <property type="entry name" value="SUGAR KINASE"/>
    <property type="match status" value="1"/>
</dbReference>
<reference evidence="4 5" key="1">
    <citation type="journal article" date="2015" name="Nature">
        <title>rRNA introns, odd ribosomes, and small enigmatic genomes across a large radiation of phyla.</title>
        <authorList>
            <person name="Brown C.T."/>
            <person name="Hug L.A."/>
            <person name="Thomas B.C."/>
            <person name="Sharon I."/>
            <person name="Castelle C.J."/>
            <person name="Singh A."/>
            <person name="Wilkins M.J."/>
            <person name="Williams K.H."/>
            <person name="Banfield J.F."/>
        </authorList>
    </citation>
    <scope>NUCLEOTIDE SEQUENCE [LARGE SCALE GENOMIC DNA]</scope>
</reference>
<dbReference type="Gene3D" id="3.40.1190.20">
    <property type="match status" value="1"/>
</dbReference>
<gene>
    <name evidence="4" type="ORF">UR53_C0004G0006</name>
</gene>
<dbReference type="SUPFAM" id="SSF53613">
    <property type="entry name" value="Ribokinase-like"/>
    <property type="match status" value="1"/>
</dbReference>
<protein>
    <submittedName>
        <fullName evidence="4">Sugar kinase</fullName>
    </submittedName>
</protein>
<evidence type="ECO:0000256" key="2">
    <source>
        <dbReference type="ARBA" id="ARBA00022777"/>
    </source>
</evidence>
<keyword evidence="1" id="KW-0808">Transferase</keyword>
<dbReference type="InterPro" id="IPR029056">
    <property type="entry name" value="Ribokinase-like"/>
</dbReference>
<name>A0A0G0AQJ2_9BACT</name>
<dbReference type="PROSITE" id="PS00583">
    <property type="entry name" value="PFKB_KINASES_1"/>
    <property type="match status" value="1"/>
</dbReference>
<organism evidence="4 5">
    <name type="scientific">Candidatus Magasanikbacteria bacterium GW2011_GWC2_34_16</name>
    <dbReference type="NCBI Taxonomy" id="1619045"/>
    <lineage>
        <taxon>Bacteria</taxon>
        <taxon>Candidatus Magasanikiibacteriota</taxon>
    </lineage>
</organism>
<dbReference type="CDD" id="cd01942">
    <property type="entry name" value="ribokinase_group_A"/>
    <property type="match status" value="1"/>
</dbReference>
<sequence>MSILVSGSLVYDHIMNFPDSFKNHIMPEQIHILNVCFMVDKLERSWGGTAGNIAFTLKMLGGEPVVVSAVGKDGKDYVDYLRLCGIDAKNILTDDKQLTASAYITTDADDNQITAFYNGPLDLAKNISVRNLGNELAVALISPTHKEVMAQHLKECAELGIKAVFDPGQQMTAFSEIELKKMINQAYFVIGNDYEIKMLQTKTGWDAEELLKNTKVLITTLGERGSVIATADGEQIEVGICPPLSFDDPTGAGDAYRAGFFFGYEKGFDWKTCGQMGAVAASYAIETFGTQEHNFTKEEFRERYKKTFNEEIKF</sequence>
<evidence type="ECO:0000259" key="3">
    <source>
        <dbReference type="Pfam" id="PF00294"/>
    </source>
</evidence>
<evidence type="ECO:0000313" key="5">
    <source>
        <dbReference type="Proteomes" id="UP000034927"/>
    </source>
</evidence>
<evidence type="ECO:0000313" key="4">
    <source>
        <dbReference type="EMBL" id="KKP59253.1"/>
    </source>
</evidence>
<dbReference type="Proteomes" id="UP000034927">
    <property type="component" value="Unassembled WGS sequence"/>
</dbReference>
<dbReference type="InterPro" id="IPR002173">
    <property type="entry name" value="Carboh/pur_kinase_PfkB_CS"/>
</dbReference>
<accession>A0A0G0AQJ2</accession>
<dbReference type="Pfam" id="PF00294">
    <property type="entry name" value="PfkB"/>
    <property type="match status" value="1"/>
</dbReference>
<comment type="caution">
    <text evidence="4">The sequence shown here is derived from an EMBL/GenBank/DDBJ whole genome shotgun (WGS) entry which is preliminary data.</text>
</comment>
<dbReference type="PANTHER" id="PTHR10584:SF166">
    <property type="entry name" value="RIBOKINASE"/>
    <property type="match status" value="1"/>
</dbReference>
<proteinExistence type="predicted"/>
<evidence type="ECO:0000256" key="1">
    <source>
        <dbReference type="ARBA" id="ARBA00022679"/>
    </source>
</evidence>
<feature type="domain" description="Carbohydrate kinase PfkB" evidence="3">
    <location>
        <begin position="39"/>
        <end position="292"/>
    </location>
</feature>
<dbReference type="EMBL" id="LBPO01000004">
    <property type="protein sequence ID" value="KKP59253.1"/>
    <property type="molecule type" value="Genomic_DNA"/>
</dbReference>
<dbReference type="InterPro" id="IPR011611">
    <property type="entry name" value="PfkB_dom"/>
</dbReference>